<proteinExistence type="predicted"/>
<dbReference type="Pfam" id="PF11951">
    <property type="entry name" value="Fungal_trans_2"/>
    <property type="match status" value="1"/>
</dbReference>
<keyword evidence="2" id="KW-1185">Reference proteome</keyword>
<accession>A0A5N6KW98</accession>
<protein>
    <submittedName>
        <fullName evidence="1">Uncharacterized protein</fullName>
    </submittedName>
</protein>
<name>A0A5N6KW98_9ROSI</name>
<evidence type="ECO:0000313" key="2">
    <source>
        <dbReference type="Proteomes" id="UP000327013"/>
    </source>
</evidence>
<reference evidence="1 2" key="1">
    <citation type="submission" date="2019-06" db="EMBL/GenBank/DDBJ databases">
        <title>A chromosomal-level reference genome of Carpinus fangiana (Coryloideae, Betulaceae).</title>
        <authorList>
            <person name="Yang X."/>
            <person name="Wang Z."/>
            <person name="Zhang L."/>
            <person name="Hao G."/>
            <person name="Liu J."/>
            <person name="Yang Y."/>
        </authorList>
    </citation>
    <scope>NUCLEOTIDE SEQUENCE [LARGE SCALE GENOMIC DNA]</scope>
    <source>
        <strain evidence="1">Cfa_2016G</strain>
        <tissue evidence="1">Leaf</tissue>
    </source>
</reference>
<dbReference type="AlphaFoldDB" id="A0A5N6KW98"/>
<dbReference type="Proteomes" id="UP000327013">
    <property type="component" value="Unassembled WGS sequence"/>
</dbReference>
<gene>
    <name evidence="1" type="ORF">FH972_023639</name>
</gene>
<dbReference type="PANTHER" id="PTHR38111:SF6">
    <property type="entry name" value="FINGER DOMAIN PROTEIN, PUTATIVE (AFU_ORTHOLOGUE AFUA_8G01940)-RELATED"/>
    <property type="match status" value="1"/>
</dbReference>
<dbReference type="InterPro" id="IPR021858">
    <property type="entry name" value="Fun_TF"/>
</dbReference>
<dbReference type="InterPro" id="IPR053178">
    <property type="entry name" value="Osmoadaptation_assoc"/>
</dbReference>
<dbReference type="PANTHER" id="PTHR38111">
    <property type="entry name" value="ZN(2)-C6 FUNGAL-TYPE DOMAIN-CONTAINING PROTEIN-RELATED"/>
    <property type="match status" value="1"/>
</dbReference>
<dbReference type="EMBL" id="VIBQ01000014">
    <property type="protein sequence ID" value="KAB8349619.1"/>
    <property type="molecule type" value="Genomic_DNA"/>
</dbReference>
<organism evidence="1 2">
    <name type="scientific">Carpinus fangiana</name>
    <dbReference type="NCBI Taxonomy" id="176857"/>
    <lineage>
        <taxon>Eukaryota</taxon>
        <taxon>Viridiplantae</taxon>
        <taxon>Streptophyta</taxon>
        <taxon>Embryophyta</taxon>
        <taxon>Tracheophyta</taxon>
        <taxon>Spermatophyta</taxon>
        <taxon>Magnoliopsida</taxon>
        <taxon>eudicotyledons</taxon>
        <taxon>Gunneridae</taxon>
        <taxon>Pentapetalae</taxon>
        <taxon>rosids</taxon>
        <taxon>fabids</taxon>
        <taxon>Fagales</taxon>
        <taxon>Betulaceae</taxon>
        <taxon>Carpinus</taxon>
    </lineage>
</organism>
<sequence>MTVDNEPLPRASFVFVTSNGPRIPKDDDIRESIRRQAMSRVRSSRQQNVERQKRKLGEQCIAIMARQGDGRDGCSSEPQAMATELNGAGVVRVSDNMLELSKGQTESPATLRSTLSSTGYERLRTEYKFDVLDLSGFTTIYISQTEGRSLLGCPSLILSKFRRRQWSFLSYIPARYGHSQCCDDAVQCVAAACHSIVINNNPRSLGVLSLYNRALKSVQSAIYDSEERLKPDTLCAVHILAFYELLNMATEEDVRWRRHVLGAASLIEARGPEQFQTGFEINLLLAQVGPLFTEAITDTSYCSFEGDAISLQSAIVQRLRPMDGGPGSVNQVPRSTVIMMNGKDNEHHG</sequence>
<evidence type="ECO:0000313" key="1">
    <source>
        <dbReference type="EMBL" id="KAB8349619.1"/>
    </source>
</evidence>
<comment type="caution">
    <text evidence="1">The sequence shown here is derived from an EMBL/GenBank/DDBJ whole genome shotgun (WGS) entry which is preliminary data.</text>
</comment>
<dbReference type="OrthoDB" id="5126878at2759"/>